<dbReference type="GO" id="GO:0005524">
    <property type="term" value="F:ATP binding"/>
    <property type="evidence" value="ECO:0007669"/>
    <property type="project" value="UniProtKB-KW"/>
</dbReference>
<keyword evidence="2" id="KW-1185">Reference proteome</keyword>
<dbReference type="STRING" id="3983.A0A2C9VT06"/>
<accession>A0A2C9VT06</accession>
<evidence type="ECO:0000313" key="1">
    <source>
        <dbReference type="EMBL" id="OAY49188.2"/>
    </source>
</evidence>
<reference evidence="2" key="1">
    <citation type="journal article" date="2016" name="Nat. Biotechnol.">
        <title>Sequencing wild and cultivated cassava and related species reveals extensive interspecific hybridization and genetic diversity.</title>
        <authorList>
            <person name="Bredeson J.V."/>
            <person name="Lyons J.B."/>
            <person name="Prochnik S.E."/>
            <person name="Wu G.A."/>
            <person name="Ha C.M."/>
            <person name="Edsinger-Gonzales E."/>
            <person name="Grimwood J."/>
            <person name="Schmutz J."/>
            <person name="Rabbi I.Y."/>
            <person name="Egesi C."/>
            <person name="Nauluvula P."/>
            <person name="Lebot V."/>
            <person name="Ndunguru J."/>
            <person name="Mkamilo G."/>
            <person name="Bart R.S."/>
            <person name="Setter T.L."/>
            <person name="Gleadow R.M."/>
            <person name="Kulakow P."/>
            <person name="Ferguson M.E."/>
            <person name="Rounsley S."/>
            <person name="Rokhsar D.S."/>
        </authorList>
    </citation>
    <scope>NUCLEOTIDE SEQUENCE [LARGE SCALE GENOMIC DNA]</scope>
    <source>
        <strain evidence="2">cv. AM560-2</strain>
    </source>
</reference>
<organism evidence="1 2">
    <name type="scientific">Manihot esculenta</name>
    <name type="common">Cassava</name>
    <name type="synonym">Jatropha manihot</name>
    <dbReference type="NCBI Taxonomy" id="3983"/>
    <lineage>
        <taxon>Eukaryota</taxon>
        <taxon>Viridiplantae</taxon>
        <taxon>Streptophyta</taxon>
        <taxon>Embryophyta</taxon>
        <taxon>Tracheophyta</taxon>
        <taxon>Spermatophyta</taxon>
        <taxon>Magnoliopsida</taxon>
        <taxon>eudicotyledons</taxon>
        <taxon>Gunneridae</taxon>
        <taxon>Pentapetalae</taxon>
        <taxon>rosids</taxon>
        <taxon>fabids</taxon>
        <taxon>Malpighiales</taxon>
        <taxon>Euphorbiaceae</taxon>
        <taxon>Crotonoideae</taxon>
        <taxon>Manihoteae</taxon>
        <taxon>Manihot</taxon>
    </lineage>
</organism>
<dbReference type="AlphaFoldDB" id="A0A2C9VT06"/>
<comment type="caution">
    <text evidence="1">The sequence shown here is derived from an EMBL/GenBank/DDBJ whole genome shotgun (WGS) entry which is preliminary data.</text>
</comment>
<dbReference type="GO" id="GO:0009742">
    <property type="term" value="P:brassinosteroid mediated signaling pathway"/>
    <property type="evidence" value="ECO:0007669"/>
    <property type="project" value="InterPro"/>
</dbReference>
<dbReference type="Proteomes" id="UP000091857">
    <property type="component" value="Chromosome 5"/>
</dbReference>
<proteinExistence type="predicted"/>
<dbReference type="GO" id="GO:0004672">
    <property type="term" value="F:protein kinase activity"/>
    <property type="evidence" value="ECO:0007669"/>
    <property type="project" value="InterPro"/>
</dbReference>
<dbReference type="GO" id="GO:0012505">
    <property type="term" value="C:endomembrane system"/>
    <property type="evidence" value="ECO:0007669"/>
    <property type="project" value="UniProtKB-SubCell"/>
</dbReference>
<dbReference type="PANTHER" id="PTHR45863">
    <property type="entry name" value="SERINE/THREONINE-PROTEIN KINASE BSK5"/>
    <property type="match status" value="1"/>
</dbReference>
<sequence length="222" mass="24471">MDKRRKVCVTGAAGYLGDTSKAGLLKGLPNAETKIIYTASVVAASPMKEDGTGFKDSMNESCWTPFNLSFPYSNEIVTAYTQSKTLSEQRHNGELEIVSITCGLVGGGGTISTGISDSMLVMLSQAMNDKQRYEMLRYLEELMGKAHIFCMEKSSISGRFLCANEYLSSAEIAKCLQKLPADIRREIVWGSTKLEELGFKYKHDINNILDGSFKHARKLGLI</sequence>
<protein>
    <recommendedName>
        <fullName evidence="3">Serine-threonine/tyrosine-protein kinase catalytic domain-containing protein</fullName>
    </recommendedName>
</protein>
<evidence type="ECO:0000313" key="2">
    <source>
        <dbReference type="Proteomes" id="UP000091857"/>
    </source>
</evidence>
<dbReference type="PANTHER" id="PTHR45863:SF47">
    <property type="entry name" value="SERINE_THREONINE-PROTEIN KINASE BSK3"/>
    <property type="match status" value="1"/>
</dbReference>
<evidence type="ECO:0008006" key="3">
    <source>
        <dbReference type="Google" id="ProtNLM"/>
    </source>
</evidence>
<dbReference type="InterPro" id="IPR045845">
    <property type="entry name" value="BSK"/>
</dbReference>
<name>A0A2C9VT06_MANES</name>
<dbReference type="EMBL" id="CM004391">
    <property type="protein sequence ID" value="OAY49188.2"/>
    <property type="molecule type" value="Genomic_DNA"/>
</dbReference>
<dbReference type="Gene3D" id="3.30.200.20">
    <property type="entry name" value="Phosphorylase Kinase, domain 1"/>
    <property type="match status" value="1"/>
</dbReference>
<gene>
    <name evidence="1" type="ORF">MANES_05G030700v8</name>
</gene>